<feature type="chain" id="PRO_5040960900" evidence="5">
    <location>
        <begin position="24"/>
        <end position="189"/>
    </location>
</feature>
<dbReference type="GO" id="GO:0004130">
    <property type="term" value="F:cytochrome-c peroxidase activity"/>
    <property type="evidence" value="ECO:0007669"/>
    <property type="project" value="TreeGrafter"/>
</dbReference>
<feature type="signal peptide" evidence="5">
    <location>
        <begin position="1"/>
        <end position="23"/>
    </location>
</feature>
<evidence type="ECO:0000313" key="7">
    <source>
        <dbReference type="EMBL" id="MCU7549566.1"/>
    </source>
</evidence>
<dbReference type="InterPro" id="IPR009056">
    <property type="entry name" value="Cyt_c-like_dom"/>
</dbReference>
<proteinExistence type="predicted"/>
<gene>
    <name evidence="7" type="ORF">OCK74_10600</name>
</gene>
<dbReference type="EMBL" id="JAOTIF010000006">
    <property type="protein sequence ID" value="MCU7549566.1"/>
    <property type="molecule type" value="Genomic_DNA"/>
</dbReference>
<dbReference type="InterPro" id="IPR051395">
    <property type="entry name" value="Cytochrome_c_Peroxidase/MauG"/>
</dbReference>
<keyword evidence="5" id="KW-0732">Signal</keyword>
<accession>A0A9X2XUY6</accession>
<dbReference type="GO" id="GO:0046872">
    <property type="term" value="F:metal ion binding"/>
    <property type="evidence" value="ECO:0007669"/>
    <property type="project" value="UniProtKB-KW"/>
</dbReference>
<keyword evidence="2 4" id="KW-0479">Metal-binding</keyword>
<sequence>MRKKIWYILTIACSIACCVLLMDACKKGDIMVSLVSANSKYDQVKRGQALFTKSEQAGYNTFKAKCASCHQEPLFTDLSYRNNGLKFNDYLKDVGRMRITQKKEDSLKFKVPSLRNVALTNPYMHDGRFWTLPDVLKHYTSGIQQSTTLDPVLAGGISLSAEEKNNLISFLETLTDDEFVNDPRFEQPQ</sequence>
<reference evidence="7" key="1">
    <citation type="submission" date="2022-09" db="EMBL/GenBank/DDBJ databases">
        <authorList>
            <person name="Yuan C."/>
            <person name="Ke Z."/>
        </authorList>
    </citation>
    <scope>NUCLEOTIDE SEQUENCE</scope>
    <source>
        <strain evidence="7">LB-8</strain>
    </source>
</reference>
<dbReference type="SUPFAM" id="SSF46626">
    <property type="entry name" value="Cytochrome c"/>
    <property type="match status" value="1"/>
</dbReference>
<evidence type="ECO:0000256" key="2">
    <source>
        <dbReference type="ARBA" id="ARBA00022723"/>
    </source>
</evidence>
<reference evidence="7" key="2">
    <citation type="submission" date="2023-04" db="EMBL/GenBank/DDBJ databases">
        <title>Paracnuella aquatica gen. nov., sp. nov., a member of the family Chitinophagaceae isolated from a hot spring.</title>
        <authorList>
            <person name="Wang C."/>
        </authorList>
    </citation>
    <scope>NUCLEOTIDE SEQUENCE</scope>
    <source>
        <strain evidence="7">LB-8</strain>
    </source>
</reference>
<evidence type="ECO:0000256" key="3">
    <source>
        <dbReference type="ARBA" id="ARBA00023004"/>
    </source>
</evidence>
<dbReference type="RefSeq" id="WP_279297008.1">
    <property type="nucleotide sequence ID" value="NZ_JAOTIF010000006.1"/>
</dbReference>
<protein>
    <submittedName>
        <fullName evidence="7">C-type cytochrome</fullName>
    </submittedName>
</protein>
<evidence type="ECO:0000313" key="8">
    <source>
        <dbReference type="Proteomes" id="UP001155483"/>
    </source>
</evidence>
<keyword evidence="1 4" id="KW-0349">Heme</keyword>
<dbReference type="Gene3D" id="1.10.760.10">
    <property type="entry name" value="Cytochrome c-like domain"/>
    <property type="match status" value="1"/>
</dbReference>
<dbReference type="Proteomes" id="UP001155483">
    <property type="component" value="Unassembled WGS sequence"/>
</dbReference>
<dbReference type="AlphaFoldDB" id="A0A9X2XUY6"/>
<dbReference type="PROSITE" id="PS51007">
    <property type="entry name" value="CYTC"/>
    <property type="match status" value="1"/>
</dbReference>
<evidence type="ECO:0000256" key="1">
    <source>
        <dbReference type="ARBA" id="ARBA00022617"/>
    </source>
</evidence>
<keyword evidence="8" id="KW-1185">Reference proteome</keyword>
<name>A0A9X2XUY6_9BACT</name>
<evidence type="ECO:0000259" key="6">
    <source>
        <dbReference type="PROSITE" id="PS51007"/>
    </source>
</evidence>
<dbReference type="GO" id="GO:0020037">
    <property type="term" value="F:heme binding"/>
    <property type="evidence" value="ECO:0007669"/>
    <property type="project" value="InterPro"/>
</dbReference>
<dbReference type="PANTHER" id="PTHR30600">
    <property type="entry name" value="CYTOCHROME C PEROXIDASE-RELATED"/>
    <property type="match status" value="1"/>
</dbReference>
<dbReference type="InterPro" id="IPR036909">
    <property type="entry name" value="Cyt_c-like_dom_sf"/>
</dbReference>
<keyword evidence="3 4" id="KW-0408">Iron</keyword>
<dbReference type="GO" id="GO:0009055">
    <property type="term" value="F:electron transfer activity"/>
    <property type="evidence" value="ECO:0007669"/>
    <property type="project" value="InterPro"/>
</dbReference>
<comment type="caution">
    <text evidence="7">The sequence shown here is derived from an EMBL/GenBank/DDBJ whole genome shotgun (WGS) entry which is preliminary data.</text>
</comment>
<evidence type="ECO:0000256" key="5">
    <source>
        <dbReference type="SAM" id="SignalP"/>
    </source>
</evidence>
<feature type="domain" description="Cytochrome c" evidence="6">
    <location>
        <begin position="42"/>
        <end position="175"/>
    </location>
</feature>
<organism evidence="7 8">
    <name type="scientific">Paraflavisolibacter caeni</name>
    <dbReference type="NCBI Taxonomy" id="2982496"/>
    <lineage>
        <taxon>Bacteria</taxon>
        <taxon>Pseudomonadati</taxon>
        <taxon>Bacteroidota</taxon>
        <taxon>Chitinophagia</taxon>
        <taxon>Chitinophagales</taxon>
        <taxon>Chitinophagaceae</taxon>
        <taxon>Paraflavisolibacter</taxon>
    </lineage>
</organism>
<evidence type="ECO:0000256" key="4">
    <source>
        <dbReference type="PROSITE-ProRule" id="PRU00433"/>
    </source>
</evidence>